<evidence type="ECO:0000256" key="1">
    <source>
        <dbReference type="SAM" id="MobiDB-lite"/>
    </source>
</evidence>
<evidence type="ECO:0000313" key="2">
    <source>
        <dbReference type="EMBL" id="CAG7785883.1"/>
    </source>
</evidence>
<reference evidence="2" key="1">
    <citation type="submission" date="2021-06" db="EMBL/GenBank/DDBJ databases">
        <authorList>
            <person name="Hodson N. C."/>
            <person name="Mongue J. A."/>
            <person name="Jaron S. K."/>
        </authorList>
    </citation>
    <scope>NUCLEOTIDE SEQUENCE</scope>
</reference>
<keyword evidence="3" id="KW-1185">Reference proteome</keyword>
<feature type="region of interest" description="Disordered" evidence="1">
    <location>
        <begin position="76"/>
        <end position="114"/>
    </location>
</feature>
<accession>A0A8J2L1I7</accession>
<proteinExistence type="predicted"/>
<dbReference type="AlphaFoldDB" id="A0A8J2L1I7"/>
<protein>
    <submittedName>
        <fullName evidence="2">Uncharacterized protein</fullName>
    </submittedName>
</protein>
<gene>
    <name evidence="2" type="ORF">AFUS01_LOCUS24479</name>
</gene>
<dbReference type="Proteomes" id="UP000708208">
    <property type="component" value="Unassembled WGS sequence"/>
</dbReference>
<evidence type="ECO:0000313" key="3">
    <source>
        <dbReference type="Proteomes" id="UP000708208"/>
    </source>
</evidence>
<sequence length="114" mass="12769">MQAHEQLPENLSKYCYLEFTMPHTTVSHTVCRSIAVPSCDDPPEKCVRYLSRHEYVVEIEHTQGFAPATYNLAASVKKEPEPAAPETAPPADPTDSWFPTEKPKADDDSDFSDD</sequence>
<dbReference type="OrthoDB" id="10063141at2759"/>
<organism evidence="2 3">
    <name type="scientific">Allacma fusca</name>
    <dbReference type="NCBI Taxonomy" id="39272"/>
    <lineage>
        <taxon>Eukaryota</taxon>
        <taxon>Metazoa</taxon>
        <taxon>Ecdysozoa</taxon>
        <taxon>Arthropoda</taxon>
        <taxon>Hexapoda</taxon>
        <taxon>Collembola</taxon>
        <taxon>Symphypleona</taxon>
        <taxon>Sminthuridae</taxon>
        <taxon>Allacma</taxon>
    </lineage>
</organism>
<name>A0A8J2L1I7_9HEXA</name>
<comment type="caution">
    <text evidence="2">The sequence shown here is derived from an EMBL/GenBank/DDBJ whole genome shotgun (WGS) entry which is preliminary data.</text>
</comment>
<dbReference type="EMBL" id="CAJVCH010306272">
    <property type="protein sequence ID" value="CAG7785883.1"/>
    <property type="molecule type" value="Genomic_DNA"/>
</dbReference>